<dbReference type="AlphaFoldDB" id="A0A7G9B3S4"/>
<dbReference type="GO" id="GO:0005975">
    <property type="term" value="P:carbohydrate metabolic process"/>
    <property type="evidence" value="ECO:0007669"/>
    <property type="project" value="InterPro"/>
</dbReference>
<dbReference type="SUPFAM" id="SSF51011">
    <property type="entry name" value="Glycosyl hydrolase domain"/>
    <property type="match status" value="1"/>
</dbReference>
<feature type="domain" description="Glycosyl hydrolase family 13 catalytic" evidence="4">
    <location>
        <begin position="130"/>
        <end position="534"/>
    </location>
</feature>
<evidence type="ECO:0000256" key="3">
    <source>
        <dbReference type="ARBA" id="ARBA00023295"/>
    </source>
</evidence>
<evidence type="ECO:0000313" key="5">
    <source>
        <dbReference type="EMBL" id="QNL44205.1"/>
    </source>
</evidence>
<dbReference type="PANTHER" id="PTHR10357">
    <property type="entry name" value="ALPHA-AMYLASE FAMILY MEMBER"/>
    <property type="match status" value="1"/>
</dbReference>
<protein>
    <submittedName>
        <fullName evidence="5">Glycoside hydrolase family 13 protein</fullName>
    </submittedName>
</protein>
<dbReference type="CDD" id="cd11338">
    <property type="entry name" value="AmyAc_CMD"/>
    <property type="match status" value="1"/>
</dbReference>
<dbReference type="PANTHER" id="PTHR10357:SF210">
    <property type="entry name" value="MALTODEXTRIN GLUCOSIDASE"/>
    <property type="match status" value="1"/>
</dbReference>
<sequence>MSPCFDSRDPRCKTPYGAVPTSTPVTLTLRPDGAEGFPRCELLAYHEFAASEEVLPLSPTAEGAFTITFSAPAQPELVWYAFRFSRADGSSSCLTRSGWGKNADDHRWQLTVYSERQPTPDWFGRGITYQIFPDRFCRLSLPATDGVVGNRVVHKDWSEPMDYLPDPDGEVRSRDFYGGSLLGISSKLPYLQSLGVSTLYLCPIFESASNHRYNTADYRKIDPFLGTEEDFAHLCSEGRKYGIRVVLDGVFNHTGSNSVYFNQEGFYPSVGAAQSLDSPYAGWYRFSHWPDQYDAWWGIRTLPAVQEDNPDYRAYMVTGKDSVIRRWLRLGASGWRLDVADELPDAFIRDIRLAMEETDPDAILLGEVWEDGSNKIAYSQRRRYLLGDETHALMNYPFRNAALAYLLGGPAEAFYEAMESIRENYPAPAFYSAMNFLGTHDTPRILTLLGQPAPISDRAERRAYRLSEEELRRGVRRLRLAALLLYAFPGSPTIFYGDEAGMQGFEDPFNRGTFPWGHENRELLELYRLLGRIRTQRPSLQKGAIRYHIAQDGLLAFSRQAGDETTWAVFNSGPQERSLALPYPGDLATDLLTGQQFAVLDGELELTLPSLDGLLIV</sequence>
<reference evidence="5 6" key="1">
    <citation type="submission" date="2020-08" db="EMBL/GenBank/DDBJ databases">
        <authorList>
            <person name="Liu C."/>
            <person name="Sun Q."/>
        </authorList>
    </citation>
    <scope>NUCLEOTIDE SEQUENCE [LARGE SCALE GENOMIC DNA]</scope>
    <source>
        <strain evidence="5 6">NSJ-62</strain>
    </source>
</reference>
<dbReference type="InterPro" id="IPR032091">
    <property type="entry name" value="Malt_amylase-like_C"/>
</dbReference>
<keyword evidence="6" id="KW-1185">Reference proteome</keyword>
<dbReference type="InterPro" id="IPR006047">
    <property type="entry name" value="GH13_cat_dom"/>
</dbReference>
<evidence type="ECO:0000256" key="1">
    <source>
        <dbReference type="ARBA" id="ARBA00008061"/>
    </source>
</evidence>
<dbReference type="SUPFAM" id="SSF51445">
    <property type="entry name" value="(Trans)glycosidases"/>
    <property type="match status" value="1"/>
</dbReference>
<dbReference type="InterPro" id="IPR013780">
    <property type="entry name" value="Glyco_hydro_b"/>
</dbReference>
<evidence type="ECO:0000313" key="6">
    <source>
        <dbReference type="Proteomes" id="UP000515960"/>
    </source>
</evidence>
<dbReference type="SMART" id="SM00642">
    <property type="entry name" value="Aamy"/>
    <property type="match status" value="1"/>
</dbReference>
<gene>
    <name evidence="5" type="ORF">H8790_12310</name>
</gene>
<keyword evidence="2 5" id="KW-0378">Hydrolase</keyword>
<evidence type="ECO:0000259" key="4">
    <source>
        <dbReference type="SMART" id="SM00642"/>
    </source>
</evidence>
<keyword evidence="3" id="KW-0326">Glycosidase</keyword>
<name>A0A7G9B3S4_9FIRM</name>
<dbReference type="GO" id="GO:0016798">
    <property type="term" value="F:hydrolase activity, acting on glycosyl bonds"/>
    <property type="evidence" value="ECO:0007669"/>
    <property type="project" value="UniProtKB-KW"/>
</dbReference>
<dbReference type="EMBL" id="CP060490">
    <property type="protein sequence ID" value="QNL44205.1"/>
    <property type="molecule type" value="Genomic_DNA"/>
</dbReference>
<dbReference type="Gene3D" id="3.90.400.10">
    <property type="entry name" value="Oligo-1,6-glucosidase, Domain 2"/>
    <property type="match status" value="1"/>
</dbReference>
<dbReference type="Pfam" id="PF00128">
    <property type="entry name" value="Alpha-amylase"/>
    <property type="match status" value="1"/>
</dbReference>
<proteinExistence type="inferred from homology"/>
<organism evidence="5 6">
    <name type="scientific">Oscillibacter hominis</name>
    <dbReference type="NCBI Taxonomy" id="2763056"/>
    <lineage>
        <taxon>Bacteria</taxon>
        <taxon>Bacillati</taxon>
        <taxon>Bacillota</taxon>
        <taxon>Clostridia</taxon>
        <taxon>Eubacteriales</taxon>
        <taxon>Oscillospiraceae</taxon>
        <taxon>Oscillibacter</taxon>
    </lineage>
</organism>
<dbReference type="Pfam" id="PF16657">
    <property type="entry name" value="Malt_amylase_C"/>
    <property type="match status" value="1"/>
</dbReference>
<dbReference type="Gene3D" id="2.60.40.1180">
    <property type="entry name" value="Golgi alpha-mannosidase II"/>
    <property type="match status" value="1"/>
</dbReference>
<dbReference type="Gene3D" id="3.20.20.80">
    <property type="entry name" value="Glycosidases"/>
    <property type="match status" value="1"/>
</dbReference>
<dbReference type="RefSeq" id="WP_187332806.1">
    <property type="nucleotide sequence ID" value="NZ_CP060490.1"/>
</dbReference>
<evidence type="ECO:0000256" key="2">
    <source>
        <dbReference type="ARBA" id="ARBA00022801"/>
    </source>
</evidence>
<dbReference type="InterPro" id="IPR045857">
    <property type="entry name" value="O16G_dom_2"/>
</dbReference>
<accession>A0A7G9B3S4</accession>
<comment type="similarity">
    <text evidence="1">Belongs to the glycosyl hydrolase 13 family.</text>
</comment>
<dbReference type="Proteomes" id="UP000515960">
    <property type="component" value="Chromosome"/>
</dbReference>
<dbReference type="KEGG" id="ohi:H8790_12310"/>
<dbReference type="InterPro" id="IPR017853">
    <property type="entry name" value="GH"/>
</dbReference>